<sequence>MLAEDDDNDYRRFVSAPEGNPIDNLLLPETLGWLVTLSETGDMNLLHPISRVQIPLPHISTFKYYLEGNMPNNFHFIQMAVLSSRPYVSSKENNFVLMVIHEGCGYLGFWKPGDKAWTTIETRPAAFSGITYYNGQFYAINFEGNIFVCDVGGRDPTVAHLVGGIPWEILMYKRAYIVESKGEVLVVVRDGYDLIFLGDYGDEEDMVTDFDESRIDYGTSEFRVFKVDLSNREWVELQSLGDSALFVGDNASISVQAVQDQQMGIPRLLLVFLLSFQLFDYNGVEGTRDLLEREDLELENQLKLMNKPAVKTIKVYIYRSIASFFNYRVKRRIYDCVDFYKQPAFDHPLLKNHSFHFEMKPTSLPKRKRNQVSFEDEKPVHIGLIGGGCPVGTVPIRRVTKEDLIRERNASEVMSFANDQTLRAHYAVVRTRGGQNKFNGAGATLSLHNPRVSGRQYSAARVKLINGADSIEVGWRAGQSHCFNARCPAFVLVRSDIPLDLVYPQISFPGKAVYEVQLYIDRDLANGNWWLLMGHDNTQVGFWPKRIFTGLAEMASYAVWGGEVFGPPGTPTPGLGNGAFPKFDTHNDSYFTNVEVIDGGGRNIDAYNTESFADDYNKYEVFDIGHSSLRHLVLYGGPPSG</sequence>
<protein>
    <submittedName>
        <fullName evidence="1">Uncharacterized protein</fullName>
    </submittedName>
</protein>
<organism evidence="1 2">
    <name type="scientific">Rhododendron molle</name>
    <name type="common">Chinese azalea</name>
    <name type="synonym">Azalea mollis</name>
    <dbReference type="NCBI Taxonomy" id="49168"/>
    <lineage>
        <taxon>Eukaryota</taxon>
        <taxon>Viridiplantae</taxon>
        <taxon>Streptophyta</taxon>
        <taxon>Embryophyta</taxon>
        <taxon>Tracheophyta</taxon>
        <taxon>Spermatophyta</taxon>
        <taxon>Magnoliopsida</taxon>
        <taxon>eudicotyledons</taxon>
        <taxon>Gunneridae</taxon>
        <taxon>Pentapetalae</taxon>
        <taxon>asterids</taxon>
        <taxon>Ericales</taxon>
        <taxon>Ericaceae</taxon>
        <taxon>Ericoideae</taxon>
        <taxon>Rhodoreae</taxon>
        <taxon>Rhododendron</taxon>
    </lineage>
</organism>
<proteinExistence type="predicted"/>
<keyword evidence="2" id="KW-1185">Reference proteome</keyword>
<gene>
    <name evidence="1" type="ORF">RHMOL_Rhmol02G0286300</name>
</gene>
<evidence type="ECO:0000313" key="1">
    <source>
        <dbReference type="EMBL" id="KAI8569537.1"/>
    </source>
</evidence>
<dbReference type="EMBL" id="CM046389">
    <property type="protein sequence ID" value="KAI8569537.1"/>
    <property type="molecule type" value="Genomic_DNA"/>
</dbReference>
<accession>A0ACC0PWZ5</accession>
<dbReference type="Proteomes" id="UP001062846">
    <property type="component" value="Chromosome 2"/>
</dbReference>
<reference evidence="1" key="1">
    <citation type="submission" date="2022-02" db="EMBL/GenBank/DDBJ databases">
        <title>Plant Genome Project.</title>
        <authorList>
            <person name="Zhang R.-G."/>
        </authorList>
    </citation>
    <scope>NUCLEOTIDE SEQUENCE</scope>
    <source>
        <strain evidence="1">AT1</strain>
    </source>
</reference>
<comment type="caution">
    <text evidence="1">The sequence shown here is derived from an EMBL/GenBank/DDBJ whole genome shotgun (WGS) entry which is preliminary data.</text>
</comment>
<evidence type="ECO:0000313" key="2">
    <source>
        <dbReference type="Proteomes" id="UP001062846"/>
    </source>
</evidence>
<name>A0ACC0PWZ5_RHOML</name>